<dbReference type="VEuPathDB" id="TriTrypDB:TcIL3000_0_09940"/>
<reference evidence="3" key="1">
    <citation type="submission" date="2011-07" db="EMBL/GenBank/DDBJ databases">
        <title>Divergent evolution of antigenic variation in African trypanosomes.</title>
        <authorList>
            <person name="Jackson A.P."/>
            <person name="Berry A."/>
            <person name="Allison H.C."/>
            <person name="Burton P."/>
            <person name="Anderson J."/>
            <person name="Aslett M."/>
            <person name="Brown R."/>
            <person name="Corton N."/>
            <person name="Harris D."/>
            <person name="Hauser H."/>
            <person name="Gamble J."/>
            <person name="Gilderthorp R."/>
            <person name="McQuillan J."/>
            <person name="Quail M.A."/>
            <person name="Sanders M."/>
            <person name="Van Tonder A."/>
            <person name="Ginger M.L."/>
            <person name="Donelson J.E."/>
            <person name="Field M.C."/>
            <person name="Barry J.D."/>
            <person name="Berriman M."/>
            <person name="Hertz-Fowler C."/>
        </authorList>
    </citation>
    <scope>NUCLEOTIDE SEQUENCE [LARGE SCALE GENOMIC DNA]</scope>
    <source>
        <strain evidence="3">IL3000</strain>
    </source>
</reference>
<keyword evidence="1" id="KW-0812">Transmembrane</keyword>
<keyword evidence="1" id="KW-0472">Membrane</keyword>
<gene>
    <name evidence="2" type="ORF">TCIL3000_0_09940</name>
</gene>
<evidence type="ECO:0000313" key="3">
    <source>
        <dbReference type="Proteomes" id="UP000000702"/>
    </source>
</evidence>
<organism evidence="2 3">
    <name type="scientific">Trypanosoma congolense (strain IL3000)</name>
    <dbReference type="NCBI Taxonomy" id="1068625"/>
    <lineage>
        <taxon>Eukaryota</taxon>
        <taxon>Discoba</taxon>
        <taxon>Euglenozoa</taxon>
        <taxon>Kinetoplastea</taxon>
        <taxon>Metakinetoplastina</taxon>
        <taxon>Trypanosomatida</taxon>
        <taxon>Trypanosomatidae</taxon>
        <taxon>Trypanosoma</taxon>
        <taxon>Nannomonas</taxon>
    </lineage>
</organism>
<keyword evidence="3" id="KW-1185">Reference proteome</keyword>
<evidence type="ECO:0000313" key="2">
    <source>
        <dbReference type="EMBL" id="CCD16023.1"/>
    </source>
</evidence>
<name>F9WFF5_TRYCI</name>
<feature type="transmembrane region" description="Helical" evidence="1">
    <location>
        <begin position="122"/>
        <end position="139"/>
    </location>
</feature>
<dbReference type="Proteomes" id="UP000000702">
    <property type="component" value="Unassembled WGS sequence"/>
</dbReference>
<comment type="caution">
    <text evidence="2">The sequence shown here is derived from an EMBL/GenBank/DDBJ whole genome shotgun (WGS) entry which is preliminary data.</text>
</comment>
<dbReference type="EMBL" id="CAEQ01002139">
    <property type="protein sequence ID" value="CCD16023.1"/>
    <property type="molecule type" value="Genomic_DNA"/>
</dbReference>
<accession>F9WFF5</accession>
<proteinExistence type="predicted"/>
<sequence length="172" mass="19264">MSKGMANDVLSKNVLSPIAFFFSLLIIPLPIQRLLLRMCSFVSFLLLSVQLVPERQNSLRLPPLLGFLLLLQLSSRKPNRCVPSDCWKDRNENNNNNNNKWLSATAAPHSGKGLLSLTNKDLLTVCFLNAVALSGAVLFRFKAPFFLVVVVVCLFPFLFSSLELLPTLLECW</sequence>
<protein>
    <submittedName>
        <fullName evidence="2">WGS project CAEQ00000000 data, annotated contig 382</fullName>
    </submittedName>
</protein>
<dbReference type="AlphaFoldDB" id="F9WFF5"/>
<reference evidence="2 3" key="2">
    <citation type="journal article" date="2012" name="Proc. Natl. Acad. Sci. U.S.A.">
        <title>Antigenic diversity is generated by distinct evolutionary mechanisms in African trypanosome species.</title>
        <authorList>
            <person name="Jackson A.P."/>
            <person name="Berry A."/>
            <person name="Aslett M."/>
            <person name="Allison H.C."/>
            <person name="Burton P."/>
            <person name="Vavrova-Anderson J."/>
            <person name="Brown R."/>
            <person name="Browne H."/>
            <person name="Corton N."/>
            <person name="Hauser H."/>
            <person name="Gamble J."/>
            <person name="Gilderthorp R."/>
            <person name="Marcello L."/>
            <person name="McQuillan J."/>
            <person name="Otto T.D."/>
            <person name="Quail M.A."/>
            <person name="Sanders M.J."/>
            <person name="van Tonder A."/>
            <person name="Ginger M.L."/>
            <person name="Field M.C."/>
            <person name="Barry J.D."/>
            <person name="Hertz-Fowler C."/>
            <person name="Berriman M."/>
        </authorList>
    </citation>
    <scope>NUCLEOTIDE SEQUENCE [LARGE SCALE GENOMIC DNA]</scope>
    <source>
        <strain evidence="2 3">IL3000</strain>
    </source>
</reference>
<keyword evidence="1" id="KW-1133">Transmembrane helix</keyword>
<feature type="transmembrane region" description="Helical" evidence="1">
    <location>
        <begin position="145"/>
        <end position="165"/>
    </location>
</feature>
<evidence type="ECO:0000256" key="1">
    <source>
        <dbReference type="SAM" id="Phobius"/>
    </source>
</evidence>
<feature type="transmembrane region" description="Helical" evidence="1">
    <location>
        <begin position="12"/>
        <end position="29"/>
    </location>
</feature>